<evidence type="ECO:0000256" key="1">
    <source>
        <dbReference type="ARBA" id="ARBA00004496"/>
    </source>
</evidence>
<dbReference type="PROSITE" id="PS01275">
    <property type="entry name" value="EFP"/>
    <property type="match status" value="1"/>
</dbReference>
<dbReference type="GO" id="GO:0043043">
    <property type="term" value="P:peptide biosynthetic process"/>
    <property type="evidence" value="ECO:0007669"/>
    <property type="project" value="InterPro"/>
</dbReference>
<keyword evidence="6 8" id="KW-0648">Protein biosynthesis</keyword>
<feature type="domain" description="Elongation factor P C-terminal" evidence="11">
    <location>
        <begin position="137"/>
        <end position="192"/>
    </location>
</feature>
<evidence type="ECO:0000256" key="4">
    <source>
        <dbReference type="ARBA" id="ARBA00022490"/>
    </source>
</evidence>
<dbReference type="Pfam" id="PF01132">
    <property type="entry name" value="EFP"/>
    <property type="match status" value="1"/>
</dbReference>
<dbReference type="InterPro" id="IPR008991">
    <property type="entry name" value="Translation_prot_SH3-like_sf"/>
</dbReference>
<dbReference type="AlphaFoldDB" id="A0A7H0F3V2"/>
<dbReference type="GO" id="GO:0003746">
    <property type="term" value="F:translation elongation factor activity"/>
    <property type="evidence" value="ECO:0007669"/>
    <property type="project" value="UniProtKB-UniRule"/>
</dbReference>
<keyword evidence="14" id="KW-1185">Reference proteome</keyword>
<proteinExistence type="inferred from homology"/>
<dbReference type="UniPathway" id="UPA00345"/>
<dbReference type="InterPro" id="IPR012340">
    <property type="entry name" value="NA-bd_OB-fold"/>
</dbReference>
<dbReference type="SUPFAM" id="SSF50104">
    <property type="entry name" value="Translation proteins SH3-like domain"/>
    <property type="match status" value="1"/>
</dbReference>
<dbReference type="HAMAP" id="MF_00141">
    <property type="entry name" value="EF_P"/>
    <property type="match status" value="1"/>
</dbReference>
<evidence type="ECO:0000259" key="11">
    <source>
        <dbReference type="SMART" id="SM00841"/>
    </source>
</evidence>
<dbReference type="PIRSF" id="PIRSF005901">
    <property type="entry name" value="EF-P"/>
    <property type="match status" value="1"/>
</dbReference>
<evidence type="ECO:0000256" key="3">
    <source>
        <dbReference type="ARBA" id="ARBA00009479"/>
    </source>
</evidence>
<dbReference type="RefSeq" id="WP_187707067.1">
    <property type="nucleotide sequence ID" value="NZ_CP060822.1"/>
</dbReference>
<dbReference type="SMART" id="SM00841">
    <property type="entry name" value="Elong-fact-P_C"/>
    <property type="match status" value="1"/>
</dbReference>
<dbReference type="KEGG" id="ccur:IAR63_06935"/>
<dbReference type="CDD" id="cd05794">
    <property type="entry name" value="S1_EF-P_repeat_2"/>
    <property type="match status" value="1"/>
</dbReference>
<dbReference type="FunFam" id="2.40.50.140:FF:000009">
    <property type="entry name" value="Elongation factor P"/>
    <property type="match status" value="1"/>
</dbReference>
<dbReference type="EMBL" id="CP060822">
    <property type="protein sequence ID" value="QNP30718.1"/>
    <property type="molecule type" value="Genomic_DNA"/>
</dbReference>
<evidence type="ECO:0000256" key="2">
    <source>
        <dbReference type="ARBA" id="ARBA00004815"/>
    </source>
</evidence>
<comment type="subcellular location">
    <subcellularLocation>
        <location evidence="1 8">Cytoplasm</location>
    </subcellularLocation>
</comment>
<dbReference type="PANTHER" id="PTHR30053:SF12">
    <property type="entry name" value="ELONGATION FACTOR P (EF-P) FAMILY PROTEIN"/>
    <property type="match status" value="1"/>
</dbReference>
<keyword evidence="5 8" id="KW-0251">Elongation factor</keyword>
<dbReference type="CDD" id="cd04470">
    <property type="entry name" value="S1_EF-P_repeat_1"/>
    <property type="match status" value="1"/>
</dbReference>
<organism evidence="13 14">
    <name type="scientific">Cylindrospermopsis curvispora GIHE-G1</name>
    <dbReference type="NCBI Taxonomy" id="2666332"/>
    <lineage>
        <taxon>Bacteria</taxon>
        <taxon>Bacillati</taxon>
        <taxon>Cyanobacteriota</taxon>
        <taxon>Cyanophyceae</taxon>
        <taxon>Nostocales</taxon>
        <taxon>Aphanizomenonaceae</taxon>
        <taxon>Cylindrospermopsis</taxon>
    </lineage>
</organism>
<gene>
    <name evidence="8 13" type="primary">efp</name>
    <name evidence="13" type="ORF">IAR63_06935</name>
</gene>
<dbReference type="Pfam" id="PF08207">
    <property type="entry name" value="EFP_N"/>
    <property type="match status" value="1"/>
</dbReference>
<evidence type="ECO:0000259" key="12">
    <source>
        <dbReference type="SMART" id="SM01185"/>
    </source>
</evidence>
<dbReference type="PANTHER" id="PTHR30053">
    <property type="entry name" value="ELONGATION FACTOR P"/>
    <property type="match status" value="1"/>
</dbReference>
<dbReference type="SMART" id="SM01185">
    <property type="entry name" value="EFP"/>
    <property type="match status" value="1"/>
</dbReference>
<dbReference type="InterPro" id="IPR013852">
    <property type="entry name" value="Transl_elong_P/YeiP_CS"/>
</dbReference>
<dbReference type="Gene3D" id="2.30.30.30">
    <property type="match status" value="1"/>
</dbReference>
<comment type="pathway">
    <text evidence="2 8">Protein biosynthesis; polypeptide chain elongation.</text>
</comment>
<protein>
    <recommendedName>
        <fullName evidence="8 9">Elongation factor P</fullName>
        <shortName evidence="8">EF-P</shortName>
    </recommendedName>
</protein>
<dbReference type="GO" id="GO:0005829">
    <property type="term" value="C:cytosol"/>
    <property type="evidence" value="ECO:0007669"/>
    <property type="project" value="UniProtKB-ARBA"/>
</dbReference>
<evidence type="ECO:0000256" key="9">
    <source>
        <dbReference type="NCBIfam" id="TIGR00038"/>
    </source>
</evidence>
<keyword evidence="4 8" id="KW-0963">Cytoplasm</keyword>
<reference evidence="13 14" key="1">
    <citation type="submission" date="2020-08" db="EMBL/GenBank/DDBJ databases">
        <title>Complete genome sequence of Raphidiopsis curvispora isolated from drinking water reservoir in South Korea.</title>
        <authorList>
            <person name="Jeong J."/>
        </authorList>
    </citation>
    <scope>NUCLEOTIDE SEQUENCE [LARGE SCALE GENOMIC DNA]</scope>
    <source>
        <strain evidence="13 14">GIHE-G1</strain>
    </source>
</reference>
<dbReference type="NCBIfam" id="TIGR00038">
    <property type="entry name" value="efp"/>
    <property type="match status" value="1"/>
</dbReference>
<name>A0A7H0F3V2_9CYAN</name>
<evidence type="ECO:0000256" key="10">
    <source>
        <dbReference type="RuleBase" id="RU004389"/>
    </source>
</evidence>
<evidence type="ECO:0000256" key="8">
    <source>
        <dbReference type="HAMAP-Rule" id="MF_00141"/>
    </source>
</evidence>
<dbReference type="SUPFAM" id="SSF50249">
    <property type="entry name" value="Nucleic acid-binding proteins"/>
    <property type="match status" value="2"/>
</dbReference>
<evidence type="ECO:0000256" key="6">
    <source>
        <dbReference type="ARBA" id="ARBA00022917"/>
    </source>
</evidence>
<dbReference type="InterPro" id="IPR001059">
    <property type="entry name" value="Transl_elong_P/YeiP_cen"/>
</dbReference>
<feature type="domain" description="Translation elongation factor P/YeiP central" evidence="12">
    <location>
        <begin position="67"/>
        <end position="125"/>
    </location>
</feature>
<dbReference type="InterPro" id="IPR014722">
    <property type="entry name" value="Rib_uL2_dom2"/>
</dbReference>
<comment type="function">
    <text evidence="7 8">Involved in peptide bond synthesis. Stimulates efficient translation and peptide-bond synthesis on native or reconstituted 70S ribosomes in vitro. Probably functions indirectly by altering the affinity of the ribosome for aminoacyl-tRNA, thus increasing their reactivity as acceptors for peptidyl transferase.</text>
</comment>
<accession>A0A7H0F3V2</accession>
<dbReference type="FunFam" id="2.40.50.140:FF:000004">
    <property type="entry name" value="Elongation factor P"/>
    <property type="match status" value="1"/>
</dbReference>
<dbReference type="FunFam" id="2.30.30.30:FF:000003">
    <property type="entry name" value="Elongation factor P"/>
    <property type="match status" value="1"/>
</dbReference>
<evidence type="ECO:0000256" key="5">
    <source>
        <dbReference type="ARBA" id="ARBA00022768"/>
    </source>
</evidence>
<sequence>MISSNDFRTGVSIVLDQSVWRVVEFLHVKPGKGSAFVRTKLKNVQNGNVVEKTFRAGETVPQANLEKITMQYTYKEGNEFVLMDMETYEEDRLNATQIGDRVKYLKEGMEVNVTFWVKQEEKQTIKQVLEVELPNSVVLEVLETDPGVKGDTATGGTKPAKLETGATVMVPLFITTGERIKIDTREDKYLGRE</sequence>
<dbReference type="Proteomes" id="UP000516013">
    <property type="component" value="Chromosome"/>
</dbReference>
<evidence type="ECO:0000256" key="7">
    <source>
        <dbReference type="ARBA" id="ARBA00025469"/>
    </source>
</evidence>
<dbReference type="Gene3D" id="2.40.50.140">
    <property type="entry name" value="Nucleic acid-binding proteins"/>
    <property type="match status" value="2"/>
</dbReference>
<evidence type="ECO:0000313" key="13">
    <source>
        <dbReference type="EMBL" id="QNP30718.1"/>
    </source>
</evidence>
<dbReference type="InterPro" id="IPR013185">
    <property type="entry name" value="Transl_elong_KOW-like"/>
</dbReference>
<dbReference type="InterPro" id="IPR015365">
    <property type="entry name" value="Elong-fact-P_C"/>
</dbReference>
<dbReference type="InterPro" id="IPR011768">
    <property type="entry name" value="Transl_elongation_fac_P"/>
</dbReference>
<dbReference type="Pfam" id="PF09285">
    <property type="entry name" value="Elong-fact-P_C"/>
    <property type="match status" value="1"/>
</dbReference>
<dbReference type="InterPro" id="IPR020599">
    <property type="entry name" value="Transl_elong_fac_P/YeiP"/>
</dbReference>
<evidence type="ECO:0000313" key="14">
    <source>
        <dbReference type="Proteomes" id="UP000516013"/>
    </source>
</evidence>
<comment type="similarity">
    <text evidence="3 8 10">Belongs to the elongation factor P family.</text>
</comment>
<dbReference type="NCBIfam" id="NF001810">
    <property type="entry name" value="PRK00529.1"/>
    <property type="match status" value="1"/>
</dbReference>